<evidence type="ECO:0000313" key="3">
    <source>
        <dbReference type="Proteomes" id="UP000008062"/>
    </source>
</evidence>
<feature type="compositionally biased region" description="Acidic residues" evidence="1">
    <location>
        <begin position="51"/>
        <end position="88"/>
    </location>
</feature>
<accession>F9XI21</accession>
<dbReference type="GeneID" id="13402682"/>
<dbReference type="HOGENOM" id="CLU_1001868_0_0_1"/>
<feature type="compositionally biased region" description="Basic and acidic residues" evidence="1">
    <location>
        <begin position="1"/>
        <end position="35"/>
    </location>
</feature>
<feature type="region of interest" description="Disordered" evidence="1">
    <location>
        <begin position="1"/>
        <end position="143"/>
    </location>
</feature>
<organism evidence="2 3">
    <name type="scientific">Zymoseptoria tritici (strain CBS 115943 / IPO323)</name>
    <name type="common">Speckled leaf blotch fungus</name>
    <name type="synonym">Septoria tritici</name>
    <dbReference type="NCBI Taxonomy" id="336722"/>
    <lineage>
        <taxon>Eukaryota</taxon>
        <taxon>Fungi</taxon>
        <taxon>Dikarya</taxon>
        <taxon>Ascomycota</taxon>
        <taxon>Pezizomycotina</taxon>
        <taxon>Dothideomycetes</taxon>
        <taxon>Dothideomycetidae</taxon>
        <taxon>Mycosphaerellales</taxon>
        <taxon>Mycosphaerellaceae</taxon>
        <taxon>Zymoseptoria</taxon>
    </lineage>
</organism>
<dbReference type="OrthoDB" id="10535536at2759"/>
<sequence length="278" mass="31645">MARSREQDQAGWDKHHAREQKRTDRHFAELRAAREESDEEPESETERQQMELDEDDDEAEKMQLDEDTDNNEEDEEEDEDDEDDEDDELPSRAQVSQERSRRRNRALENTAKHGGPAIPPRNALSNVVRPTAPSNPPKTATPATRLTRASRGANGHAHFSLGDRGNLKIHEDGVCVYSLFPELPLAPDQPKLAPGSRSLSLILFLRKKKTGGLAHNVRHAKRGEIKFHRNIKRDEPRIGWDAVYNIDLKLPGKVLFSAHGPAARQHCRIFEQLLSLRD</sequence>
<dbReference type="Proteomes" id="UP000008062">
    <property type="component" value="Chromosome 8"/>
</dbReference>
<keyword evidence="3" id="KW-1185">Reference proteome</keyword>
<reference evidence="2 3" key="1">
    <citation type="journal article" date="2011" name="PLoS Genet.">
        <title>Finished genome of the fungal wheat pathogen Mycosphaerella graminicola reveals dispensome structure, chromosome plasticity, and stealth pathogenesis.</title>
        <authorList>
            <person name="Goodwin S.B."/>
            <person name="Ben M'barek S."/>
            <person name="Dhillon B."/>
            <person name="Wittenberg A.H.J."/>
            <person name="Crane C.F."/>
            <person name="Hane J.K."/>
            <person name="Foster A.J."/>
            <person name="Van der Lee T.A.J."/>
            <person name="Grimwood J."/>
            <person name="Aerts A."/>
            <person name="Antoniw J."/>
            <person name="Bailey A."/>
            <person name="Bluhm B."/>
            <person name="Bowler J."/>
            <person name="Bristow J."/>
            <person name="van der Burgt A."/>
            <person name="Canto-Canche B."/>
            <person name="Churchill A.C.L."/>
            <person name="Conde-Ferraez L."/>
            <person name="Cools H.J."/>
            <person name="Coutinho P.M."/>
            <person name="Csukai M."/>
            <person name="Dehal P."/>
            <person name="De Wit P."/>
            <person name="Donzelli B."/>
            <person name="van de Geest H.C."/>
            <person name="van Ham R.C.H.J."/>
            <person name="Hammond-Kosack K.E."/>
            <person name="Henrissat B."/>
            <person name="Kilian A."/>
            <person name="Kobayashi A.K."/>
            <person name="Koopmann E."/>
            <person name="Kourmpetis Y."/>
            <person name="Kuzniar A."/>
            <person name="Lindquist E."/>
            <person name="Lombard V."/>
            <person name="Maliepaard C."/>
            <person name="Martins N."/>
            <person name="Mehrabi R."/>
            <person name="Nap J.P.H."/>
            <person name="Ponomarenko A."/>
            <person name="Rudd J.J."/>
            <person name="Salamov A."/>
            <person name="Schmutz J."/>
            <person name="Schouten H.J."/>
            <person name="Shapiro H."/>
            <person name="Stergiopoulos I."/>
            <person name="Torriani S.F.F."/>
            <person name="Tu H."/>
            <person name="de Vries R.P."/>
            <person name="Waalwijk C."/>
            <person name="Ware S.B."/>
            <person name="Wiebenga A."/>
            <person name="Zwiers L.-H."/>
            <person name="Oliver R.P."/>
            <person name="Grigoriev I.V."/>
            <person name="Kema G.H.J."/>
        </authorList>
    </citation>
    <scope>NUCLEOTIDE SEQUENCE [LARGE SCALE GENOMIC DNA]</scope>
    <source>
        <strain evidence="3">CBS 115943 / IPO323</strain>
    </source>
</reference>
<dbReference type="AlphaFoldDB" id="F9XI21"/>
<dbReference type="RefSeq" id="XP_003849889.1">
    <property type="nucleotide sequence ID" value="XM_003849841.1"/>
</dbReference>
<gene>
    <name evidence="2" type="ORF">MYCGRDRAFT_94907</name>
</gene>
<evidence type="ECO:0000256" key="1">
    <source>
        <dbReference type="SAM" id="MobiDB-lite"/>
    </source>
</evidence>
<dbReference type="InParanoid" id="F9XI21"/>
<evidence type="ECO:0000313" key="2">
    <source>
        <dbReference type="EMBL" id="EGP84865.1"/>
    </source>
</evidence>
<protein>
    <submittedName>
        <fullName evidence="2">Uncharacterized protein</fullName>
    </submittedName>
</protein>
<name>F9XI21_ZYMTI</name>
<dbReference type="EMBL" id="CM001203">
    <property type="protein sequence ID" value="EGP84865.1"/>
    <property type="molecule type" value="Genomic_DNA"/>
</dbReference>
<dbReference type="KEGG" id="ztr:MYCGRDRAFT_94907"/>
<proteinExistence type="predicted"/>